<dbReference type="OrthoDB" id="1493668at2"/>
<reference evidence="3 4" key="1">
    <citation type="submission" date="2017-08" db="EMBL/GenBank/DDBJ databases">
        <title>Aliifodinibius alkalisoli sp. nov., isolated from saline alkaline soil.</title>
        <authorList>
            <person name="Liu D."/>
            <person name="Zhang G."/>
        </authorList>
    </citation>
    <scope>NUCLEOTIDE SEQUENCE [LARGE SCALE GENOMIC DNA]</scope>
    <source>
        <strain evidence="3 4">WN023</strain>
    </source>
</reference>
<name>A0A2A2GAW0_9BACT</name>
<evidence type="ECO:0000313" key="3">
    <source>
        <dbReference type="EMBL" id="PAU93993.1"/>
    </source>
</evidence>
<comment type="caution">
    <text evidence="3">The sequence shown here is derived from an EMBL/GenBank/DDBJ whole genome shotgun (WGS) entry which is preliminary data.</text>
</comment>
<dbReference type="InterPro" id="IPR034096">
    <property type="entry name" value="AAMDC"/>
</dbReference>
<sequence>MATKKESPKINSIKWGNIKTSDGNVYKDAKLFPGGSREWDWNETGTHHTPGIQPADVEELITKGAQTVVLSKGFYKRLGVCEETTDFLKEKGVNFYILETEKAVEKYNGIHKEKPTGALIHSTC</sequence>
<organism evidence="3 4">
    <name type="scientific">Fodinibius salipaludis</name>
    <dbReference type="NCBI Taxonomy" id="2032627"/>
    <lineage>
        <taxon>Bacteria</taxon>
        <taxon>Pseudomonadati</taxon>
        <taxon>Balneolota</taxon>
        <taxon>Balneolia</taxon>
        <taxon>Balneolales</taxon>
        <taxon>Balneolaceae</taxon>
        <taxon>Fodinibius</taxon>
    </lineage>
</organism>
<dbReference type="Pfam" id="PF04430">
    <property type="entry name" value="DUF498"/>
    <property type="match status" value="1"/>
</dbReference>
<dbReference type="InterPro" id="IPR007523">
    <property type="entry name" value="NDUFAF3/AAMDC"/>
</dbReference>
<proteinExistence type="predicted"/>
<dbReference type="RefSeq" id="WP_095606669.1">
    <property type="nucleotide sequence ID" value="NZ_NSKE01000006.1"/>
</dbReference>
<dbReference type="CDD" id="cd05126">
    <property type="entry name" value="Mth938"/>
    <property type="match status" value="1"/>
</dbReference>
<accession>A0A2A2GAW0</accession>
<evidence type="ECO:0000256" key="1">
    <source>
        <dbReference type="ARBA" id="ARBA00004496"/>
    </source>
</evidence>
<keyword evidence="2" id="KW-0963">Cytoplasm</keyword>
<protein>
    <submittedName>
        <fullName evidence="3">Uncharacterized protein</fullName>
    </submittedName>
</protein>
<dbReference type="Gene3D" id="3.40.1230.10">
    <property type="entry name" value="MTH938-like"/>
    <property type="match status" value="1"/>
</dbReference>
<evidence type="ECO:0000256" key="2">
    <source>
        <dbReference type="ARBA" id="ARBA00022490"/>
    </source>
</evidence>
<dbReference type="PANTHER" id="PTHR15811:SF5">
    <property type="entry name" value="MTH938 DOMAIN-CONTAINING PROTEIN"/>
    <property type="match status" value="1"/>
</dbReference>
<comment type="subcellular location">
    <subcellularLocation>
        <location evidence="1">Cytoplasm</location>
    </subcellularLocation>
</comment>
<dbReference type="EMBL" id="NSKE01000006">
    <property type="protein sequence ID" value="PAU93993.1"/>
    <property type="molecule type" value="Genomic_DNA"/>
</dbReference>
<dbReference type="PANTHER" id="PTHR15811">
    <property type="entry name" value="MTH938 DOMAIN-CONTAINING PROTEIN"/>
    <property type="match status" value="1"/>
</dbReference>
<dbReference type="FunFam" id="3.40.1230.10:FF:000001">
    <property type="entry name" value="Adipogenesis-associated, Mth938 domain-containing"/>
    <property type="match status" value="1"/>
</dbReference>
<dbReference type="SUPFAM" id="SSF64076">
    <property type="entry name" value="MTH938-like"/>
    <property type="match status" value="1"/>
</dbReference>
<keyword evidence="4" id="KW-1185">Reference proteome</keyword>
<dbReference type="InterPro" id="IPR036748">
    <property type="entry name" value="MTH938-like_sf"/>
</dbReference>
<gene>
    <name evidence="3" type="ORF">CK503_10035</name>
</gene>
<dbReference type="AlphaFoldDB" id="A0A2A2GAW0"/>
<dbReference type="Proteomes" id="UP000218831">
    <property type="component" value="Unassembled WGS sequence"/>
</dbReference>
<dbReference type="GO" id="GO:0005737">
    <property type="term" value="C:cytoplasm"/>
    <property type="evidence" value="ECO:0007669"/>
    <property type="project" value="UniProtKB-SubCell"/>
</dbReference>
<evidence type="ECO:0000313" key="4">
    <source>
        <dbReference type="Proteomes" id="UP000218831"/>
    </source>
</evidence>